<dbReference type="PROSITE" id="PS51476">
    <property type="entry name" value="PROTEASOME_BETA_2"/>
    <property type="match status" value="1"/>
</dbReference>
<evidence type="ECO:0000256" key="6">
    <source>
        <dbReference type="ARBA" id="ARBA00022698"/>
    </source>
</evidence>
<accession>A0A2T6ZPD3</accession>
<dbReference type="GO" id="GO:0004298">
    <property type="term" value="F:threonine-type endopeptidase activity"/>
    <property type="evidence" value="ECO:0007669"/>
    <property type="project" value="UniProtKB-KW"/>
</dbReference>
<evidence type="ECO:0000256" key="10">
    <source>
        <dbReference type="ARBA" id="ARBA00026071"/>
    </source>
</evidence>
<evidence type="ECO:0000313" key="13">
    <source>
        <dbReference type="EMBL" id="PUU77348.1"/>
    </source>
</evidence>
<keyword evidence="5" id="KW-0645">Protease</keyword>
<dbReference type="EMBL" id="NESQ01000155">
    <property type="protein sequence ID" value="PUU77348.1"/>
    <property type="molecule type" value="Genomic_DNA"/>
</dbReference>
<proteinExistence type="predicted"/>
<evidence type="ECO:0000256" key="8">
    <source>
        <dbReference type="ARBA" id="ARBA00022942"/>
    </source>
</evidence>
<dbReference type="SUPFAM" id="SSF56235">
    <property type="entry name" value="N-terminal nucleophile aminohydrolases (Ntn hydrolases)"/>
    <property type="match status" value="1"/>
</dbReference>
<dbReference type="EC" id="3.4.25.1" evidence="3"/>
<keyword evidence="7 13" id="KW-0378">Hydrolase</keyword>
<dbReference type="Proteomes" id="UP000244722">
    <property type="component" value="Unassembled WGS sequence"/>
</dbReference>
<dbReference type="PANTHER" id="PTHR32194:SF4">
    <property type="entry name" value="PROTEASOME SUBUNIT BETA TYPE-7"/>
    <property type="match status" value="1"/>
</dbReference>
<dbReference type="InterPro" id="IPR023333">
    <property type="entry name" value="Proteasome_suB-type"/>
</dbReference>
<dbReference type="GO" id="GO:0005737">
    <property type="term" value="C:cytoplasm"/>
    <property type="evidence" value="ECO:0007669"/>
    <property type="project" value="TreeGrafter"/>
</dbReference>
<dbReference type="InterPro" id="IPR024689">
    <property type="entry name" value="Proteasome_bsu_C"/>
</dbReference>
<comment type="catalytic activity">
    <reaction evidence="1">
        <text>Cleavage of peptide bonds with very broad specificity.</text>
        <dbReference type="EC" id="3.4.25.1"/>
    </reaction>
</comment>
<feature type="domain" description="Proteasome beta subunit C-terminal" evidence="12">
    <location>
        <begin position="221"/>
        <end position="256"/>
    </location>
</feature>
<dbReference type="InterPro" id="IPR000243">
    <property type="entry name" value="Pept_T1A_subB"/>
</dbReference>
<organism evidence="13 14">
    <name type="scientific">Tuber borchii</name>
    <name type="common">White truffle</name>
    <dbReference type="NCBI Taxonomy" id="42251"/>
    <lineage>
        <taxon>Eukaryota</taxon>
        <taxon>Fungi</taxon>
        <taxon>Dikarya</taxon>
        <taxon>Ascomycota</taxon>
        <taxon>Pezizomycotina</taxon>
        <taxon>Pezizomycetes</taxon>
        <taxon>Pezizales</taxon>
        <taxon>Tuberaceae</taxon>
        <taxon>Tuber</taxon>
    </lineage>
</organism>
<dbReference type="Pfam" id="PF12465">
    <property type="entry name" value="Pr_beta_C"/>
    <property type="match status" value="1"/>
</dbReference>
<evidence type="ECO:0000256" key="5">
    <source>
        <dbReference type="ARBA" id="ARBA00022670"/>
    </source>
</evidence>
<dbReference type="AlphaFoldDB" id="A0A2T6ZPD3"/>
<dbReference type="GO" id="GO:0005634">
    <property type="term" value="C:nucleus"/>
    <property type="evidence" value="ECO:0007669"/>
    <property type="project" value="UniProtKB-SubCell"/>
</dbReference>
<dbReference type="InterPro" id="IPR029055">
    <property type="entry name" value="Ntn_hydrolases_N"/>
</dbReference>
<dbReference type="PANTHER" id="PTHR32194">
    <property type="entry name" value="METALLOPROTEASE TLDD"/>
    <property type="match status" value="1"/>
</dbReference>
<dbReference type="STRING" id="42251.A0A2T6ZPD3"/>
<evidence type="ECO:0000256" key="7">
    <source>
        <dbReference type="ARBA" id="ARBA00022801"/>
    </source>
</evidence>
<evidence type="ECO:0000256" key="2">
    <source>
        <dbReference type="ARBA" id="ARBA00004123"/>
    </source>
</evidence>
<dbReference type="OrthoDB" id="429533at2759"/>
<feature type="active site" description="Nucleophile" evidence="11">
    <location>
        <position position="30"/>
    </location>
</feature>
<dbReference type="FunFam" id="3.60.20.10:FF:000005">
    <property type="entry name" value="Proteasome subunit beta type-2"/>
    <property type="match status" value="1"/>
</dbReference>
<evidence type="ECO:0000259" key="12">
    <source>
        <dbReference type="Pfam" id="PF12465"/>
    </source>
</evidence>
<keyword evidence="4" id="KW-0963">Cytoplasm</keyword>
<comment type="subcellular location">
    <subcellularLocation>
        <location evidence="2">Nucleus</location>
    </subcellularLocation>
</comment>
<keyword evidence="9" id="KW-0539">Nucleus</keyword>
<dbReference type="Gene3D" id="3.60.20.10">
    <property type="entry name" value="Glutamine Phosphoribosylpyrophosphate, subunit 1, domain 1"/>
    <property type="match status" value="1"/>
</dbReference>
<evidence type="ECO:0000256" key="11">
    <source>
        <dbReference type="PIRSR" id="PIRSR600243-1"/>
    </source>
</evidence>
<evidence type="ECO:0000256" key="3">
    <source>
        <dbReference type="ARBA" id="ARBA00012039"/>
    </source>
</evidence>
<protein>
    <recommendedName>
        <fullName evidence="3">proteasome endopeptidase complex</fullName>
        <ecNumber evidence="3">3.4.25.1</ecNumber>
    </recommendedName>
</protein>
<dbReference type="Pfam" id="PF00227">
    <property type="entry name" value="Proteasome"/>
    <property type="match status" value="1"/>
</dbReference>
<dbReference type="InterPro" id="IPR001353">
    <property type="entry name" value="Proteasome_sua/b"/>
</dbReference>
<reference evidence="13 14" key="1">
    <citation type="submission" date="2017-04" db="EMBL/GenBank/DDBJ databases">
        <title>Draft genome sequence of Tuber borchii Vittad., a whitish edible truffle.</title>
        <authorList>
            <consortium name="DOE Joint Genome Institute"/>
            <person name="Murat C."/>
            <person name="Kuo A."/>
            <person name="Barry K.W."/>
            <person name="Clum A."/>
            <person name="Dockter R.B."/>
            <person name="Fauchery L."/>
            <person name="Iotti M."/>
            <person name="Kohler A."/>
            <person name="Labutti K."/>
            <person name="Lindquist E.A."/>
            <person name="Lipzen A."/>
            <person name="Ohm R.A."/>
            <person name="Wang M."/>
            <person name="Grigoriev I.V."/>
            <person name="Zambonelli A."/>
            <person name="Martin F.M."/>
        </authorList>
    </citation>
    <scope>NUCLEOTIDE SEQUENCE [LARGE SCALE GENOMIC DNA]</scope>
    <source>
        <strain evidence="13 14">Tbo3840</strain>
    </source>
</reference>
<evidence type="ECO:0000256" key="9">
    <source>
        <dbReference type="ARBA" id="ARBA00023242"/>
    </source>
</evidence>
<dbReference type="GO" id="GO:0019774">
    <property type="term" value="C:proteasome core complex, beta-subunit complex"/>
    <property type="evidence" value="ECO:0007669"/>
    <property type="project" value="UniProtKB-ARBA"/>
</dbReference>
<dbReference type="PRINTS" id="PR00141">
    <property type="entry name" value="PROTEASOME"/>
</dbReference>
<keyword evidence="6" id="KW-0888">Threonine protease</keyword>
<comment type="subunit">
    <text evidence="10">The 26S proteasome consists of a 20S proteasome core and two 19S regulatory subunits. The 20S proteasome core is composed of 28 subunits that are arranged in four stacked rings, resulting in a barrel-shaped structure. The two end rings are each formed by seven alpha subunits, and the two central rings are each formed by seven beta subunits. The catalytic chamber with the active sites is on the inside of the barrel.</text>
</comment>
<comment type="caution">
    <text evidence="13">The sequence shown here is derived from an EMBL/GenBank/DDBJ whole genome shotgun (WGS) entry which is preliminary data.</text>
</comment>
<sequence length="278" mass="29654">MPGFDFSNHTRNAALHAKGMPLPKATSTGTTIVGCIFDGGVVIAADTRATSGPIVADKNCEKLHYISPQIWCAGAGTAADTEFTTALISSQLELHSLSTGRKPRVVTCMTLLKQHLFRYQGHIGAYLVVAGVDPTGTHLFTVHAHGSTDKLPYVTMGSGSLAAMAVFETKWEKHLTREKAVDLCSEAILAGIFNDLGSGSNVDVCVITPEKATLMRKHITPNERVPKEMSYKFARGTTGYIKEMVVEKKDLKKYVTIVDLGDAPASGGAAGDAMEVDA</sequence>
<evidence type="ECO:0000313" key="14">
    <source>
        <dbReference type="Proteomes" id="UP000244722"/>
    </source>
</evidence>
<keyword evidence="14" id="KW-1185">Reference proteome</keyword>
<name>A0A2T6ZPD3_TUBBO</name>
<evidence type="ECO:0000256" key="4">
    <source>
        <dbReference type="ARBA" id="ARBA00022490"/>
    </source>
</evidence>
<dbReference type="CDD" id="cd03763">
    <property type="entry name" value="proteasome_beta_type_7"/>
    <property type="match status" value="1"/>
</dbReference>
<evidence type="ECO:0000256" key="1">
    <source>
        <dbReference type="ARBA" id="ARBA00001198"/>
    </source>
</evidence>
<keyword evidence="8" id="KW-0647">Proteasome</keyword>
<dbReference type="GO" id="GO:0051603">
    <property type="term" value="P:proteolysis involved in protein catabolic process"/>
    <property type="evidence" value="ECO:0007669"/>
    <property type="project" value="InterPro"/>
</dbReference>
<gene>
    <name evidence="13" type="ORF">B9Z19DRAFT_1086464</name>
</gene>